<evidence type="ECO:0000256" key="7">
    <source>
        <dbReference type="ARBA" id="ARBA00023027"/>
    </source>
</evidence>
<dbReference type="GO" id="GO:0009435">
    <property type="term" value="P:NAD+ biosynthetic process"/>
    <property type="evidence" value="ECO:0007669"/>
    <property type="project" value="InterPro"/>
</dbReference>
<dbReference type="InterPro" id="IPR005248">
    <property type="entry name" value="NadD/NMNAT"/>
</dbReference>
<evidence type="ECO:0000256" key="2">
    <source>
        <dbReference type="ARBA" id="ARBA00022642"/>
    </source>
</evidence>
<dbReference type="GO" id="GO:0005524">
    <property type="term" value="F:ATP binding"/>
    <property type="evidence" value="ECO:0007669"/>
    <property type="project" value="UniProtKB-KW"/>
</dbReference>
<dbReference type="CDD" id="cd02165">
    <property type="entry name" value="NMNAT"/>
    <property type="match status" value="1"/>
</dbReference>
<dbReference type="AlphaFoldDB" id="A0AAE8SW79"/>
<dbReference type="PANTHER" id="PTHR31285">
    <property type="entry name" value="NICOTINAMIDE MONONUCLEOTIDE ADENYLYLTRANSFERASE"/>
    <property type="match status" value="1"/>
</dbReference>
<sequence length="317" mass="34738">MTSLTDPRHRADTLSFFTAALQNFEDEHLLFSVLCSVSDPDPTPPTPPPPHSETKPVERLIILDSSFNPPTAAHAQMVLSAVEDYYDPTATETTAVGPGHARTDTQGGPIPAGAKGSARILLLLSVQNADKAPKPASFPQRLCMMYLFAKDLQRTLPPGLRVDVALGSHPYFHSKSEVIAREKEYDAREQIFLAGYDTLIRIFNPKYYTSETMQNVLGPFFERARLRVTLRGGADWGGEGEQWGYMAELGAGGIERVGGRKEWLDRIDVVENKGAVVSSTLARAAVERGDARELGEQLGEGVKGWILGEGLYNDKEP</sequence>
<dbReference type="Proteomes" id="UP001187682">
    <property type="component" value="Unassembled WGS sequence"/>
</dbReference>
<comment type="caution">
    <text evidence="9">The sequence shown here is derived from an EMBL/GenBank/DDBJ whole genome shotgun (WGS) entry which is preliminary data.</text>
</comment>
<keyword evidence="2" id="KW-0662">Pyridine nucleotide biosynthesis</keyword>
<dbReference type="GO" id="GO:0005737">
    <property type="term" value="C:cytoplasm"/>
    <property type="evidence" value="ECO:0007669"/>
    <property type="project" value="TreeGrafter"/>
</dbReference>
<name>A0AAE8SW79_9PEZI</name>
<evidence type="ECO:0000256" key="1">
    <source>
        <dbReference type="ARBA" id="ARBA00004790"/>
    </source>
</evidence>
<dbReference type="EMBL" id="ONZQ02000008">
    <property type="protein sequence ID" value="SPO03525.1"/>
    <property type="molecule type" value="Genomic_DNA"/>
</dbReference>
<evidence type="ECO:0000256" key="3">
    <source>
        <dbReference type="ARBA" id="ARBA00022679"/>
    </source>
</evidence>
<gene>
    <name evidence="9" type="ORF">DNG_06208</name>
</gene>
<keyword evidence="3" id="KW-0808">Transferase</keyword>
<organism evidence="9 10">
    <name type="scientific">Cephalotrichum gorgonifer</name>
    <dbReference type="NCBI Taxonomy" id="2041049"/>
    <lineage>
        <taxon>Eukaryota</taxon>
        <taxon>Fungi</taxon>
        <taxon>Dikarya</taxon>
        <taxon>Ascomycota</taxon>
        <taxon>Pezizomycotina</taxon>
        <taxon>Sordariomycetes</taxon>
        <taxon>Hypocreomycetidae</taxon>
        <taxon>Microascales</taxon>
        <taxon>Microascaceae</taxon>
        <taxon>Cephalotrichum</taxon>
    </lineage>
</organism>
<comment type="catalytic activity">
    <reaction evidence="8">
        <text>beta-nicotinamide D-ribonucleotide + ATP + H(+) = diphosphate + NAD(+)</text>
        <dbReference type="Rhea" id="RHEA:21360"/>
        <dbReference type="ChEBI" id="CHEBI:14649"/>
        <dbReference type="ChEBI" id="CHEBI:15378"/>
        <dbReference type="ChEBI" id="CHEBI:30616"/>
        <dbReference type="ChEBI" id="CHEBI:33019"/>
        <dbReference type="ChEBI" id="CHEBI:57540"/>
        <dbReference type="EC" id="2.7.7.1"/>
    </reaction>
</comment>
<evidence type="ECO:0000256" key="4">
    <source>
        <dbReference type="ARBA" id="ARBA00022695"/>
    </source>
</evidence>
<keyword evidence="6" id="KW-0067">ATP-binding</keyword>
<evidence type="ECO:0000256" key="6">
    <source>
        <dbReference type="ARBA" id="ARBA00022840"/>
    </source>
</evidence>
<comment type="pathway">
    <text evidence="1">Cofactor biosynthesis; NAD(+) biosynthesis.</text>
</comment>
<keyword evidence="5" id="KW-0547">Nucleotide-binding</keyword>
<evidence type="ECO:0000313" key="10">
    <source>
        <dbReference type="Proteomes" id="UP001187682"/>
    </source>
</evidence>
<evidence type="ECO:0000313" key="9">
    <source>
        <dbReference type="EMBL" id="SPO03525.1"/>
    </source>
</evidence>
<dbReference type="SUPFAM" id="SSF52374">
    <property type="entry name" value="Nucleotidylyl transferase"/>
    <property type="match status" value="1"/>
</dbReference>
<dbReference type="Gene3D" id="3.40.50.620">
    <property type="entry name" value="HUPs"/>
    <property type="match status" value="1"/>
</dbReference>
<dbReference type="GO" id="GO:0016887">
    <property type="term" value="F:ATP hydrolysis activity"/>
    <property type="evidence" value="ECO:0007669"/>
    <property type="project" value="TreeGrafter"/>
</dbReference>
<keyword evidence="7" id="KW-0520">NAD</keyword>
<evidence type="ECO:0000256" key="5">
    <source>
        <dbReference type="ARBA" id="ARBA00022741"/>
    </source>
</evidence>
<evidence type="ECO:0000256" key="8">
    <source>
        <dbReference type="ARBA" id="ARBA00049001"/>
    </source>
</evidence>
<accession>A0AAE8SW79</accession>
<protein>
    <submittedName>
        <fullName evidence="9">Related to cytidylyltransferase family protein</fullName>
    </submittedName>
</protein>
<keyword evidence="4 9" id="KW-0548">Nucleotidyltransferase</keyword>
<reference evidence="9" key="1">
    <citation type="submission" date="2018-03" db="EMBL/GenBank/DDBJ databases">
        <authorList>
            <person name="Guldener U."/>
        </authorList>
    </citation>
    <scope>NUCLEOTIDE SEQUENCE</scope>
</reference>
<dbReference type="PANTHER" id="PTHR31285:SF0">
    <property type="entry name" value="NICOTINAMIDE MONONUCLEOTIDE ADENYLYLTRANSFERASE"/>
    <property type="match status" value="1"/>
</dbReference>
<dbReference type="GO" id="GO:0005634">
    <property type="term" value="C:nucleus"/>
    <property type="evidence" value="ECO:0007669"/>
    <property type="project" value="TreeGrafter"/>
</dbReference>
<dbReference type="GO" id="GO:0000309">
    <property type="term" value="F:nicotinamide-nucleotide adenylyltransferase activity"/>
    <property type="evidence" value="ECO:0007669"/>
    <property type="project" value="UniProtKB-EC"/>
</dbReference>
<keyword evidence="10" id="KW-1185">Reference proteome</keyword>
<proteinExistence type="predicted"/>
<dbReference type="InterPro" id="IPR014729">
    <property type="entry name" value="Rossmann-like_a/b/a_fold"/>
</dbReference>